<dbReference type="GeneID" id="85319185"/>
<evidence type="ECO:0008006" key="3">
    <source>
        <dbReference type="Google" id="ProtNLM"/>
    </source>
</evidence>
<dbReference type="AlphaFoldDB" id="A0AA40AJ68"/>
<evidence type="ECO:0000313" key="1">
    <source>
        <dbReference type="EMBL" id="KAK0716814.1"/>
    </source>
</evidence>
<dbReference type="EMBL" id="JAUIRO010000004">
    <property type="protein sequence ID" value="KAK0716814.1"/>
    <property type="molecule type" value="Genomic_DNA"/>
</dbReference>
<sequence>IKNKLQINADHYDNDHARQSYIEFRLAGKASHQLEPYLEERHPNQINTSEGLLTWLKNEFRNLNREEEAMDEFTTLQMKPGDDYHTFRNEFVRLAGECRRPRSEWKKKFKRRLTPAMQ</sequence>
<dbReference type="RefSeq" id="XP_060295607.1">
    <property type="nucleotide sequence ID" value="XM_060435915.1"/>
</dbReference>
<accession>A0AA40AJ68</accession>
<dbReference type="Proteomes" id="UP001172101">
    <property type="component" value="Unassembled WGS sequence"/>
</dbReference>
<keyword evidence="2" id="KW-1185">Reference proteome</keyword>
<evidence type="ECO:0000313" key="2">
    <source>
        <dbReference type="Proteomes" id="UP001172101"/>
    </source>
</evidence>
<reference evidence="1" key="1">
    <citation type="submission" date="2023-06" db="EMBL/GenBank/DDBJ databases">
        <title>Genome-scale phylogeny and comparative genomics of the fungal order Sordariales.</title>
        <authorList>
            <consortium name="Lawrence Berkeley National Laboratory"/>
            <person name="Hensen N."/>
            <person name="Bonometti L."/>
            <person name="Westerberg I."/>
            <person name="Brannstrom I.O."/>
            <person name="Guillou S."/>
            <person name="Cros-Aarteil S."/>
            <person name="Calhoun S."/>
            <person name="Haridas S."/>
            <person name="Kuo A."/>
            <person name="Mondo S."/>
            <person name="Pangilinan J."/>
            <person name="Riley R."/>
            <person name="LaButti K."/>
            <person name="Andreopoulos B."/>
            <person name="Lipzen A."/>
            <person name="Chen C."/>
            <person name="Yanf M."/>
            <person name="Daum C."/>
            <person name="Ng V."/>
            <person name="Clum A."/>
            <person name="Steindorff A."/>
            <person name="Ohm R."/>
            <person name="Martin F."/>
            <person name="Silar P."/>
            <person name="Natvig D."/>
            <person name="Lalanne C."/>
            <person name="Gautier V."/>
            <person name="Ament-velasquez S.L."/>
            <person name="Kruys A."/>
            <person name="Hutchinson M.I."/>
            <person name="Powell A.J."/>
            <person name="Barry K."/>
            <person name="Miller A.N."/>
            <person name="Grigoriev I.V."/>
            <person name="Debuchy R."/>
            <person name="Gladieux P."/>
            <person name="Thoren M.H."/>
            <person name="Johannesson H."/>
        </authorList>
    </citation>
    <scope>NUCLEOTIDE SEQUENCE</scope>
    <source>
        <strain evidence="1">SMH2392-1A</strain>
    </source>
</reference>
<name>A0AA40AJ68_9PEZI</name>
<proteinExistence type="predicted"/>
<comment type="caution">
    <text evidence="1">The sequence shown here is derived from an EMBL/GenBank/DDBJ whole genome shotgun (WGS) entry which is preliminary data.</text>
</comment>
<feature type="non-terminal residue" evidence="1">
    <location>
        <position position="1"/>
    </location>
</feature>
<organism evidence="1 2">
    <name type="scientific">Lasiosphaeria miniovina</name>
    <dbReference type="NCBI Taxonomy" id="1954250"/>
    <lineage>
        <taxon>Eukaryota</taxon>
        <taxon>Fungi</taxon>
        <taxon>Dikarya</taxon>
        <taxon>Ascomycota</taxon>
        <taxon>Pezizomycotina</taxon>
        <taxon>Sordariomycetes</taxon>
        <taxon>Sordariomycetidae</taxon>
        <taxon>Sordariales</taxon>
        <taxon>Lasiosphaeriaceae</taxon>
        <taxon>Lasiosphaeria</taxon>
    </lineage>
</organism>
<protein>
    <recommendedName>
        <fullName evidence="3">Retrotransposon gag domain-containing protein</fullName>
    </recommendedName>
</protein>
<feature type="non-terminal residue" evidence="1">
    <location>
        <position position="118"/>
    </location>
</feature>
<gene>
    <name evidence="1" type="ORF">B0T26DRAFT_612178</name>
</gene>